<dbReference type="Proteomes" id="UP000433181">
    <property type="component" value="Unassembled WGS sequence"/>
</dbReference>
<evidence type="ECO:0008006" key="3">
    <source>
        <dbReference type="Google" id="ProtNLM"/>
    </source>
</evidence>
<name>A0A6I2UA08_9FIRM</name>
<dbReference type="EMBL" id="VUNR01000006">
    <property type="protein sequence ID" value="MSU08323.1"/>
    <property type="molecule type" value="Genomic_DNA"/>
</dbReference>
<dbReference type="GeneID" id="96778241"/>
<evidence type="ECO:0000313" key="1">
    <source>
        <dbReference type="EMBL" id="MSU08323.1"/>
    </source>
</evidence>
<dbReference type="AlphaFoldDB" id="A0A6I2UA08"/>
<accession>A0A6I2UA08</accession>
<proteinExistence type="predicted"/>
<sequence length="539" mass="59971">MSRLAKIDIRIDTLEPVVISQKNNTTVLTNSADYISGSILRGMLAGMYIRKFGGGDRGHEDAAFQRLFLSSNVRFVDANPLAGGQRSFALPFSLMKEKVNGDVQDILFAKDSQKGYKGIKGYGIVSDGKICMAHVGKSVSLHMSRNLENERISGKSEEGHIFNYESIDAGQSFAGEIIGSKEALQEMSEKLFSEKECFVYIGRSKYSQYGRCRLSASGVQEVDYTGMIREAIDEKGLLALRADTPYLPEWQNVDAAASLQELADRLSELCPGISFAVQAESVVSKQVTIANFVQVWNLKRADEPAIAAGTVFQLSCRSGEDKGWTDEAVEAVEQLLLGGMSRRSSEGFGQFRPWQQQELKMGSGLENAPEVKPVFSAEMKKTVQHILLNRMKGEIRRLAADDAAKKCGSLSRHNHLFSRMEQEMLTVKAQSGTRKAFNQYMEACIRPGSPAEKNLKGISYGGHTLLEILQGNYKSPYAMNFSWQEILGKEIDALAKDVDFTLPEPESDELYYEYWLWFFRHARKQTIKAATGKGSVNNE</sequence>
<dbReference type="RefSeq" id="WP_154406486.1">
    <property type="nucleotide sequence ID" value="NZ_VUNR01000006.1"/>
</dbReference>
<dbReference type="GO" id="GO:0051607">
    <property type="term" value="P:defense response to virus"/>
    <property type="evidence" value="ECO:0007669"/>
    <property type="project" value="UniProtKB-KW"/>
</dbReference>
<protein>
    <recommendedName>
        <fullName evidence="3">CRISPR-associated protein Csx10</fullName>
    </recommendedName>
</protein>
<comment type="caution">
    <text evidence="1">The sequence shown here is derived from an EMBL/GenBank/DDBJ whole genome shotgun (WGS) entry which is preliminary data.</text>
</comment>
<reference evidence="1 2" key="1">
    <citation type="submission" date="2019-08" db="EMBL/GenBank/DDBJ databases">
        <title>In-depth cultivation of the pig gut microbiome towards novel bacterial diversity and tailored functional studies.</title>
        <authorList>
            <person name="Wylensek D."/>
            <person name="Hitch T.C.A."/>
            <person name="Clavel T."/>
        </authorList>
    </citation>
    <scope>NUCLEOTIDE SEQUENCE [LARGE SCALE GENOMIC DNA]</scope>
    <source>
        <strain evidence="1 2">WCA-693-APC-5D-A</strain>
    </source>
</reference>
<evidence type="ECO:0000313" key="2">
    <source>
        <dbReference type="Proteomes" id="UP000433181"/>
    </source>
</evidence>
<organism evidence="1 2">
    <name type="scientific">Anaerovibrio slackiae</name>
    <dbReference type="NCBI Taxonomy" id="2652309"/>
    <lineage>
        <taxon>Bacteria</taxon>
        <taxon>Bacillati</taxon>
        <taxon>Bacillota</taxon>
        <taxon>Negativicutes</taxon>
        <taxon>Selenomonadales</taxon>
        <taxon>Selenomonadaceae</taxon>
        <taxon>Anaerovibrio</taxon>
    </lineage>
</organism>
<gene>
    <name evidence="1" type="ORF">FYJ84_04875</name>
</gene>
<keyword evidence="2" id="KW-1185">Reference proteome</keyword>